<dbReference type="InterPro" id="IPR011204">
    <property type="entry name" value="Virulence_RhuM-like"/>
</dbReference>
<dbReference type="RefSeq" id="WP_092788479.1">
    <property type="nucleotide sequence ID" value="NZ_FOPC01000001.1"/>
</dbReference>
<evidence type="ECO:0000313" key="2">
    <source>
        <dbReference type="Proteomes" id="UP000199642"/>
    </source>
</evidence>
<dbReference type="OrthoDB" id="9802752at2"/>
<dbReference type="PIRSF" id="PIRSF015268">
    <property type="entry name" value="Virulence_RhuM"/>
    <property type="match status" value="1"/>
</dbReference>
<reference evidence="2" key="1">
    <citation type="submission" date="2016-10" db="EMBL/GenBank/DDBJ databases">
        <authorList>
            <person name="Varghese N."/>
            <person name="Submissions S."/>
        </authorList>
    </citation>
    <scope>NUCLEOTIDE SEQUENCE [LARGE SCALE GENOMIC DNA]</scope>
    <source>
        <strain evidence="2">DSM 19315</strain>
    </source>
</reference>
<dbReference type="PANTHER" id="PTHR35810:SF1">
    <property type="entry name" value="CYTOPLASMIC PROTEIN"/>
    <property type="match status" value="1"/>
</dbReference>
<dbReference type="EMBL" id="FOPC01000001">
    <property type="protein sequence ID" value="SFG07283.1"/>
    <property type="molecule type" value="Genomic_DNA"/>
</dbReference>
<keyword evidence="2" id="KW-1185">Reference proteome</keyword>
<gene>
    <name evidence="1" type="ORF">SAMN04487988_101306</name>
</gene>
<dbReference type="PANTHER" id="PTHR35810">
    <property type="entry name" value="CYTOPLASMIC PROTEIN-RELATED"/>
    <property type="match status" value="1"/>
</dbReference>
<dbReference type="Proteomes" id="UP000199642">
    <property type="component" value="Unassembled WGS sequence"/>
</dbReference>
<protein>
    <submittedName>
        <fullName evidence="1">Uncharacterized conserved protein</fullName>
    </submittedName>
</protein>
<name>A0A1I2NUR8_9BACT</name>
<organism evidence="1 2">
    <name type="scientific">Algoriphagus hitonicola</name>
    <dbReference type="NCBI Taxonomy" id="435880"/>
    <lineage>
        <taxon>Bacteria</taxon>
        <taxon>Pseudomonadati</taxon>
        <taxon>Bacteroidota</taxon>
        <taxon>Cytophagia</taxon>
        <taxon>Cytophagales</taxon>
        <taxon>Cyclobacteriaceae</taxon>
        <taxon>Algoriphagus</taxon>
    </lineage>
</organism>
<proteinExistence type="predicted"/>
<accession>A0A1I2NUR8</accession>
<sequence>MKPRDILLFQNADQSVNVSVYFLNGTFWLTQKTMAELFDVERSVITKHLANIFKSEEMDKDSVCAKIAHTAEDGKTYSTNFYRLEAILAVGYRVNSMQATDFRKWATQTLNEFIIKGFVMDDERMKQGKHFGQDYFDELLERIREIRASERRFYQKITDLYALSTDYDPQSSQTKEFFGMVQNKLHWAITGKTAAEIIYTEADASKLYMGLKTWKDAPDGKILKSDVSIAKNYLAHQHIQELNRIVSAYLDLAENNAQRGRAFSMQQWAKFLDSFLELSSYPILRDKGKISMLEAKLKAEGEFDKFRVIQDQTYQSDFDKLIAKTKKKKSSNSNE</sequence>
<dbReference type="Pfam" id="PF13310">
    <property type="entry name" value="Virulence_RhuM"/>
    <property type="match status" value="1"/>
</dbReference>
<evidence type="ECO:0000313" key="1">
    <source>
        <dbReference type="EMBL" id="SFG07283.1"/>
    </source>
</evidence>
<dbReference type="AlphaFoldDB" id="A0A1I2NUR8"/>
<dbReference type="STRING" id="435880.SAMN04487988_101306"/>